<name>A0ABS9FF33_9PSED</name>
<accession>A0ABS9FF33</accession>
<feature type="transmembrane region" description="Helical" evidence="1">
    <location>
        <begin position="67"/>
        <end position="89"/>
    </location>
</feature>
<dbReference type="EMBL" id="WKED01000065">
    <property type="protein sequence ID" value="MCF5109987.1"/>
    <property type="molecule type" value="Genomic_DNA"/>
</dbReference>
<evidence type="ECO:0000256" key="1">
    <source>
        <dbReference type="SAM" id="Phobius"/>
    </source>
</evidence>
<organism evidence="2 3">
    <name type="scientific">Pseudomonas gessardii</name>
    <dbReference type="NCBI Taxonomy" id="78544"/>
    <lineage>
        <taxon>Bacteria</taxon>
        <taxon>Pseudomonadati</taxon>
        <taxon>Pseudomonadota</taxon>
        <taxon>Gammaproteobacteria</taxon>
        <taxon>Pseudomonadales</taxon>
        <taxon>Pseudomonadaceae</taxon>
        <taxon>Pseudomonas</taxon>
    </lineage>
</organism>
<reference evidence="2 3" key="1">
    <citation type="submission" date="2019-11" db="EMBL/GenBank/DDBJ databases">
        <title>Epiphytic Pseudomonas syringae from cherry orchards.</title>
        <authorList>
            <person name="Hulin M.T."/>
        </authorList>
    </citation>
    <scope>NUCLEOTIDE SEQUENCE [LARGE SCALE GENOMIC DNA]</scope>
    <source>
        <strain evidence="2 3">PA-6-5B</strain>
    </source>
</reference>
<dbReference type="RefSeq" id="WP_236362502.1">
    <property type="nucleotide sequence ID" value="NZ_WKED01000065.1"/>
</dbReference>
<keyword evidence="1" id="KW-0812">Transmembrane</keyword>
<sequence length="90" mass="9767">MKTELALYQALISINVPEQKANAVIDALETDMLSRLATKADLTAATAELKTEIAHLDTRIAQLDSRITIRMGFMLSAAVGVVIASLKFLH</sequence>
<keyword evidence="1" id="KW-0472">Membrane</keyword>
<proteinExistence type="predicted"/>
<evidence type="ECO:0000313" key="2">
    <source>
        <dbReference type="EMBL" id="MCF5109987.1"/>
    </source>
</evidence>
<evidence type="ECO:0000313" key="3">
    <source>
        <dbReference type="Proteomes" id="UP000814003"/>
    </source>
</evidence>
<keyword evidence="1" id="KW-1133">Transmembrane helix</keyword>
<dbReference type="Proteomes" id="UP000814003">
    <property type="component" value="Unassembled WGS sequence"/>
</dbReference>
<protein>
    <recommendedName>
        <fullName evidence="4">DUF1640 domain-containing protein</fullName>
    </recommendedName>
</protein>
<comment type="caution">
    <text evidence="2">The sequence shown here is derived from an EMBL/GenBank/DDBJ whole genome shotgun (WGS) entry which is preliminary data.</text>
</comment>
<keyword evidence="3" id="KW-1185">Reference proteome</keyword>
<evidence type="ECO:0008006" key="4">
    <source>
        <dbReference type="Google" id="ProtNLM"/>
    </source>
</evidence>
<gene>
    <name evidence="2" type="ORF">GIW56_24535</name>
</gene>